<dbReference type="InterPro" id="IPR014825">
    <property type="entry name" value="DNA_alkylation"/>
</dbReference>
<dbReference type="EMBL" id="PFBV01000003">
    <property type="protein sequence ID" value="PIT88654.1"/>
    <property type="molecule type" value="Genomic_DNA"/>
</dbReference>
<dbReference type="Pfam" id="PF08713">
    <property type="entry name" value="DNA_alkylation"/>
    <property type="match status" value="1"/>
</dbReference>
<proteinExistence type="predicted"/>
<gene>
    <name evidence="1" type="ORF">COU29_02695</name>
</gene>
<evidence type="ECO:0000313" key="2">
    <source>
        <dbReference type="Proteomes" id="UP000231426"/>
    </source>
</evidence>
<reference evidence="2" key="1">
    <citation type="submission" date="2017-09" db="EMBL/GenBank/DDBJ databases">
        <title>Depth-based differentiation of microbial function through sediment-hosted aquifers and enrichment of novel symbionts in the deep terrestrial subsurface.</title>
        <authorList>
            <person name="Probst A.J."/>
            <person name="Ladd B."/>
            <person name="Jarett J.K."/>
            <person name="Geller-Mcgrath D.E."/>
            <person name="Sieber C.M.K."/>
            <person name="Emerson J.B."/>
            <person name="Anantharaman K."/>
            <person name="Thomas B.C."/>
            <person name="Malmstrom R."/>
            <person name="Stieglmeier M."/>
            <person name="Klingl A."/>
            <person name="Woyke T."/>
            <person name="Ryan C.M."/>
            <person name="Banfield J.F."/>
        </authorList>
    </citation>
    <scope>NUCLEOTIDE SEQUENCE [LARGE SCALE GENOMIC DNA]</scope>
</reference>
<dbReference type="InterPro" id="IPR016024">
    <property type="entry name" value="ARM-type_fold"/>
</dbReference>
<accession>A0A2M6W7A0</accession>
<dbReference type="Gene3D" id="1.25.10.90">
    <property type="match status" value="1"/>
</dbReference>
<dbReference type="AlphaFoldDB" id="A0A2M6W7A0"/>
<evidence type="ECO:0000313" key="1">
    <source>
        <dbReference type="EMBL" id="PIT88654.1"/>
    </source>
</evidence>
<dbReference type="PANTHER" id="PTHR34070:SF1">
    <property type="entry name" value="DNA ALKYLATION REPAIR PROTEIN"/>
    <property type="match status" value="1"/>
</dbReference>
<organism evidence="1 2">
    <name type="scientific">Candidatus Magasanikbacteria bacterium CG10_big_fil_rev_8_21_14_0_10_36_32</name>
    <dbReference type="NCBI Taxonomy" id="1974646"/>
    <lineage>
        <taxon>Bacteria</taxon>
        <taxon>Candidatus Magasanikiibacteriota</taxon>
    </lineage>
</organism>
<name>A0A2M6W7A0_9BACT</name>
<dbReference type="SUPFAM" id="SSF48371">
    <property type="entry name" value="ARM repeat"/>
    <property type="match status" value="1"/>
</dbReference>
<dbReference type="PANTHER" id="PTHR34070">
    <property type="entry name" value="ARMADILLO-TYPE FOLD"/>
    <property type="match status" value="1"/>
</dbReference>
<dbReference type="CDD" id="cd06561">
    <property type="entry name" value="AlkD_like"/>
    <property type="match status" value="1"/>
</dbReference>
<sequence length="236" mass="28017">MTVKIIEKEMRRLSNKEKAKILANFFKTKKGQYGAGDKFLGITVPQQRIMAKKYYQSTNLKDIQKFLDNPHHELRLLGLIILTMQFVKANKNEQKNIYNFYLKNIIHINNWDLVDLSAPNIAGKWLLNHDRKILYKLAQSKNIWKRRIAIISTFAFIRTGQFNDTIKLAEILLTDKHDLIHKAVGWMLREVGKKNLTTLERFLKIHYKKIPRTTLRYAIEKFSKKKRKKYLKMTAR</sequence>
<dbReference type="Proteomes" id="UP000231426">
    <property type="component" value="Unassembled WGS sequence"/>
</dbReference>
<comment type="caution">
    <text evidence="1">The sequence shown here is derived from an EMBL/GenBank/DDBJ whole genome shotgun (WGS) entry which is preliminary data.</text>
</comment>
<protein>
    <submittedName>
        <fullName evidence="1">DNA alkylation repair protein</fullName>
    </submittedName>
</protein>